<dbReference type="Proteomes" id="UP000009144">
    <property type="component" value="Chromosome"/>
</dbReference>
<dbReference type="RefSeq" id="WP_014705879.1">
    <property type="nucleotide sequence ID" value="NC_017857.3"/>
</dbReference>
<dbReference type="Pfam" id="PF13612">
    <property type="entry name" value="DDE_Tnp_1_3"/>
    <property type="match status" value="1"/>
</dbReference>
<proteinExistence type="predicted"/>
<accession>I1XGI5</accession>
<dbReference type="AlphaFoldDB" id="I1XGI5"/>
<dbReference type="eggNOG" id="COG3039">
    <property type="taxonomic scope" value="Bacteria"/>
</dbReference>
<dbReference type="EMBL" id="CP003390">
    <property type="protein sequence ID" value="AFI83504.1"/>
    <property type="molecule type" value="Genomic_DNA"/>
</dbReference>
<evidence type="ECO:0000313" key="1">
    <source>
        <dbReference type="EMBL" id="AFI83504.1"/>
    </source>
</evidence>
<dbReference type="PATRIC" id="fig|754476.3.peg.648"/>
<evidence type="ECO:0000313" key="2">
    <source>
        <dbReference type="Proteomes" id="UP000009144"/>
    </source>
</evidence>
<sequence length="294" mass="33753">MKNLVELYCDVDDFCKVFIPQWQKQLLDDGTQKRRRDGRLTTSEVMTIVIGFHMSHYRDFKNYYLGYVSVVHKKAFPHLLSYTRFLAIMPRVIVPMCAYFTSLKGKPTGIEFIDSTSIKVCHSFRIPRHKTFDGIAQRGKGTMGWFYGFKLHLIVNYLGEIVAAKVTTANVHDTRPVAEMAKGLTDKLYGDKGYLSKALEADLFEEGVTLITTVRKNMKAKALFLWDRAMLSKRFIIETINDQLKNISFIEHSRHRSMNGFMLNLLAGLVAYCLKKDKPSLNLTDVERNSMVIA</sequence>
<dbReference type="InterPro" id="IPR025668">
    <property type="entry name" value="Tnp_DDE_dom"/>
</dbReference>
<gene>
    <name evidence="1" type="ordered locus">Q7A_658</name>
</gene>
<keyword evidence="2" id="KW-1185">Reference proteome</keyword>
<dbReference type="HOGENOM" id="CLU_073308_1_0_6"/>
<reference evidence="1 2" key="1">
    <citation type="journal article" date="2012" name="J. Bacteriol.">
        <title>Complete genome sequences of Methylophaga sp. strain JAM1 and Methylophaga sp. strain JAM7.</title>
        <authorList>
            <person name="Villeneuve C."/>
            <person name="Martineau C."/>
            <person name="Mauffrey F."/>
            <person name="Villemur R."/>
        </authorList>
    </citation>
    <scope>NUCLEOTIDE SEQUENCE [LARGE SCALE GENOMIC DNA]</scope>
    <source>
        <strain evidence="1 2">JAM1</strain>
    </source>
</reference>
<name>I1XGI5_METNJ</name>
<dbReference type="NCBIfam" id="NF033520">
    <property type="entry name" value="transpos_IS982"/>
    <property type="match status" value="1"/>
</dbReference>
<reference evidence="1 2" key="2">
    <citation type="journal article" date="2013" name="Int. J. Syst. Evol. Microbiol.">
        <title>Methylophaga nitratireducenticrescens sp. nov. and Methylophaga frappieri sp. nov., isolated from the biofilm of the methanol-fed denitrification system treating the seawater at the Montreal Biodome.</title>
        <authorList>
            <person name="Villeneuve C."/>
            <person name="Martineau C."/>
            <person name="Mauffrey F."/>
            <person name="Villemur R."/>
        </authorList>
    </citation>
    <scope>NUCLEOTIDE SEQUENCE [LARGE SCALE GENOMIC DNA]</scope>
    <source>
        <strain evidence="1 2">JAM1</strain>
    </source>
</reference>
<dbReference type="OrthoDB" id="5620529at2"/>
<dbReference type="KEGG" id="mej:Q7A_658"/>
<protein>
    <submittedName>
        <fullName evidence="1">Transposase, IS982 family</fullName>
    </submittedName>
</protein>
<organism evidence="1 2">
    <name type="scientific">Methylophaga nitratireducenticrescens</name>
    <dbReference type="NCBI Taxonomy" id="754476"/>
    <lineage>
        <taxon>Bacteria</taxon>
        <taxon>Pseudomonadati</taxon>
        <taxon>Pseudomonadota</taxon>
        <taxon>Gammaproteobacteria</taxon>
        <taxon>Thiotrichales</taxon>
        <taxon>Piscirickettsiaceae</taxon>
        <taxon>Methylophaga</taxon>
    </lineage>
</organism>